<reference evidence="4" key="1">
    <citation type="journal article" date="2015" name="Fish Shellfish Immunol.">
        <title>An updated molecular basis for mussel immunity.</title>
        <authorList>
            <person name="Gerdol M."/>
            <person name="Venier P."/>
        </authorList>
    </citation>
    <scope>NUCLEOTIDE SEQUENCE</scope>
</reference>
<proteinExistence type="evidence at transcript level"/>
<feature type="chain" id="PRO_5002181424" evidence="2">
    <location>
        <begin position="24"/>
        <end position="249"/>
    </location>
</feature>
<organism evidence="4">
    <name type="scientific">Mytilus galloprovincialis</name>
    <name type="common">Mediterranean mussel</name>
    <dbReference type="NCBI Taxonomy" id="29158"/>
    <lineage>
        <taxon>Eukaryota</taxon>
        <taxon>Metazoa</taxon>
        <taxon>Spiralia</taxon>
        <taxon>Lophotrochozoa</taxon>
        <taxon>Mollusca</taxon>
        <taxon>Bivalvia</taxon>
        <taxon>Autobranchia</taxon>
        <taxon>Pteriomorphia</taxon>
        <taxon>Mytilida</taxon>
        <taxon>Mytiloidea</taxon>
        <taxon>Mytilidae</taxon>
        <taxon>Mytilinae</taxon>
        <taxon>Mytilus</taxon>
    </lineage>
</organism>
<accession>A0A0C5Q4F6</accession>
<keyword evidence="2" id="KW-0732">Signal</keyword>
<evidence type="ECO:0000313" key="4">
    <source>
        <dbReference type="EMBL" id="AJQ21504.1"/>
    </source>
</evidence>
<dbReference type="AlphaFoldDB" id="A0A0C5Q4F6"/>
<name>A0A0C5Q4F6_MYTGA</name>
<sequence length="249" mass="28496">MGIGMKKTLILAVVFVCLSLVNSLDEEAVNENDIKQYHDCGAARKLGGYQKSGVYKLWMNTTKTYFKIICEHTPNNSFNVIQRRVDGRENFNRYWHDYVAGFGSSQGDYWAGLNSIYYLTNHQGNSILTVNLQDWAGINKNARYNYFKLMDSTHFRLSIGGYSGDTGDSMSQNNNMVFATPDKLDTHRCAAGYQGGWWFNYCTYAFLNGKYYYGGPYQPSGQFYDGIYWYSWGGYGYSMKFAQMMLSSS</sequence>
<evidence type="ECO:0000256" key="1">
    <source>
        <dbReference type="ARBA" id="ARBA00023157"/>
    </source>
</evidence>
<dbReference type="Pfam" id="PF00147">
    <property type="entry name" value="Fibrinogen_C"/>
    <property type="match status" value="1"/>
</dbReference>
<dbReference type="PANTHER" id="PTHR19143">
    <property type="entry name" value="FIBRINOGEN/TENASCIN/ANGIOPOEITIN"/>
    <property type="match status" value="1"/>
</dbReference>
<evidence type="ECO:0000259" key="3">
    <source>
        <dbReference type="PROSITE" id="PS51406"/>
    </source>
</evidence>
<dbReference type="InterPro" id="IPR002181">
    <property type="entry name" value="Fibrinogen_a/b/g_C_dom"/>
</dbReference>
<dbReference type="EMBL" id="KP125909">
    <property type="protein sequence ID" value="AJQ21504.1"/>
    <property type="molecule type" value="mRNA"/>
</dbReference>
<dbReference type="PROSITE" id="PS00514">
    <property type="entry name" value="FIBRINOGEN_C_1"/>
    <property type="match status" value="1"/>
</dbReference>
<dbReference type="PANTHER" id="PTHR19143:SF394">
    <property type="entry name" value="ANGIOPOIETIN-RELATED PROTEIN 3-LIKE"/>
    <property type="match status" value="1"/>
</dbReference>
<dbReference type="SUPFAM" id="SSF56496">
    <property type="entry name" value="Fibrinogen C-terminal domain-like"/>
    <property type="match status" value="1"/>
</dbReference>
<dbReference type="PROSITE" id="PS51406">
    <property type="entry name" value="FIBRINOGEN_C_2"/>
    <property type="match status" value="1"/>
</dbReference>
<dbReference type="InterPro" id="IPR014716">
    <property type="entry name" value="Fibrinogen_a/b/g_C_1"/>
</dbReference>
<dbReference type="GO" id="GO:0005615">
    <property type="term" value="C:extracellular space"/>
    <property type="evidence" value="ECO:0007669"/>
    <property type="project" value="TreeGrafter"/>
</dbReference>
<dbReference type="InterPro" id="IPR020837">
    <property type="entry name" value="Fibrinogen_CS"/>
</dbReference>
<keyword evidence="1" id="KW-1015">Disulfide bond</keyword>
<protein>
    <submittedName>
        <fullName evidence="4">Fibrinogen-related protein 8</fullName>
    </submittedName>
</protein>
<dbReference type="InterPro" id="IPR050373">
    <property type="entry name" value="Fibrinogen_C-term_domain"/>
</dbReference>
<dbReference type="InterPro" id="IPR036056">
    <property type="entry name" value="Fibrinogen-like_C"/>
</dbReference>
<dbReference type="SMART" id="SM00186">
    <property type="entry name" value="FBG"/>
    <property type="match status" value="1"/>
</dbReference>
<evidence type="ECO:0000256" key="2">
    <source>
        <dbReference type="SAM" id="SignalP"/>
    </source>
</evidence>
<feature type="domain" description="Fibrinogen C-terminal" evidence="3">
    <location>
        <begin position="31"/>
        <end position="249"/>
    </location>
</feature>
<dbReference type="Gene3D" id="3.90.215.10">
    <property type="entry name" value="Gamma Fibrinogen, chain A, domain 1"/>
    <property type="match status" value="1"/>
</dbReference>
<feature type="signal peptide" evidence="2">
    <location>
        <begin position="1"/>
        <end position="23"/>
    </location>
</feature>